<dbReference type="EMBL" id="SNRY01008203">
    <property type="protein sequence ID" value="KAA6308963.1"/>
    <property type="molecule type" value="Genomic_DNA"/>
</dbReference>
<name>A0A5J4PKM1_9ZZZZ</name>
<gene>
    <name evidence="1" type="ORF">EZS27_039465</name>
</gene>
<comment type="caution">
    <text evidence="1">The sequence shown here is derived from an EMBL/GenBank/DDBJ whole genome shotgun (WGS) entry which is preliminary data.</text>
</comment>
<organism evidence="1">
    <name type="scientific">termite gut metagenome</name>
    <dbReference type="NCBI Taxonomy" id="433724"/>
    <lineage>
        <taxon>unclassified sequences</taxon>
        <taxon>metagenomes</taxon>
        <taxon>organismal metagenomes</taxon>
    </lineage>
</organism>
<evidence type="ECO:0000313" key="1">
    <source>
        <dbReference type="EMBL" id="KAA6308963.1"/>
    </source>
</evidence>
<accession>A0A5J4PKM1</accession>
<dbReference type="AlphaFoldDB" id="A0A5J4PKM1"/>
<protein>
    <submittedName>
        <fullName evidence="1">Uncharacterized protein</fullName>
    </submittedName>
</protein>
<reference evidence="1" key="1">
    <citation type="submission" date="2019-03" db="EMBL/GenBank/DDBJ databases">
        <title>Single cell metagenomics reveals metabolic interactions within the superorganism composed of flagellate Streblomastix strix and complex community of Bacteroidetes bacteria on its surface.</title>
        <authorList>
            <person name="Treitli S.C."/>
            <person name="Kolisko M."/>
            <person name="Husnik F."/>
            <person name="Keeling P."/>
            <person name="Hampl V."/>
        </authorList>
    </citation>
    <scope>NUCLEOTIDE SEQUENCE</scope>
    <source>
        <strain evidence="1">STM</strain>
    </source>
</reference>
<sequence length="76" mass="8404">MNQAMGLPSFLAGYMSEKVVGEHFQDITLGISIPLWENKNRVKQAKAASIAAQRAKKTAGNNSIIDFKICTNKHRD</sequence>
<proteinExistence type="predicted"/>